<sequence length="319" mass="33958">MVAKSEDVARLAGVSRGAVSQILNGRGDRFSASTIERVREAALELDYQPSAAGRALAMGSSDYVIALIPDTTFGGNLQDIFGAATEQLAEQGLTLVLRLATTTTAALGRLVTGMAPRAVLSLTPFTAEERDLLERRGVRAFDPQLGSEDRFDHEIGRLQARHLIERGSTRLAVARLRDARQDPFGQGREEGVRDECRRAGLADPEVVHLGVDLDEALAALDSLTPPEIGIACYNDDVATCLLSAARVRSFDVPGQVAIIGMDRTPLSQVTVPRLTTISYDVTAPAANMIASFLSALGDIPAPEKPVSALQLELVQGGTT</sequence>
<keyword evidence="2" id="KW-0238">DNA-binding</keyword>
<dbReference type="SUPFAM" id="SSF47413">
    <property type="entry name" value="lambda repressor-like DNA-binding domains"/>
    <property type="match status" value="1"/>
</dbReference>
<evidence type="ECO:0000313" key="7">
    <source>
        <dbReference type="Proteomes" id="UP000193711"/>
    </source>
</evidence>
<dbReference type="PANTHER" id="PTHR30146:SF153">
    <property type="entry name" value="LACTOSE OPERON REPRESSOR"/>
    <property type="match status" value="1"/>
</dbReference>
<dbReference type="GO" id="GO:0003700">
    <property type="term" value="F:DNA-binding transcription factor activity"/>
    <property type="evidence" value="ECO:0007669"/>
    <property type="project" value="TreeGrafter"/>
</dbReference>
<dbReference type="PROSITE" id="PS50943">
    <property type="entry name" value="HTH_CROC1"/>
    <property type="match status" value="1"/>
</dbReference>
<keyword evidence="3" id="KW-0804">Transcription</keyword>
<reference evidence="7" key="1">
    <citation type="submission" date="2017-04" db="EMBL/GenBank/DDBJ databases">
        <authorList>
            <person name="Varghese N."/>
            <person name="Submissions S."/>
        </authorList>
    </citation>
    <scope>NUCLEOTIDE SEQUENCE [LARGE SCALE GENOMIC DNA]</scope>
    <source>
        <strain evidence="7">VKM Ac-2121</strain>
    </source>
</reference>
<protein>
    <submittedName>
        <fullName evidence="6">Transcriptional regulator, LacI family</fullName>
    </submittedName>
</protein>
<evidence type="ECO:0000259" key="5">
    <source>
        <dbReference type="PROSITE" id="PS50943"/>
    </source>
</evidence>
<dbReference type="AlphaFoldDB" id="A0A1X7P0Q7"/>
<evidence type="ECO:0000259" key="4">
    <source>
        <dbReference type="PROSITE" id="PS50932"/>
    </source>
</evidence>
<feature type="domain" description="HTH lacI-type" evidence="4">
    <location>
        <begin position="3"/>
        <end position="58"/>
    </location>
</feature>
<dbReference type="Pfam" id="PF13377">
    <property type="entry name" value="Peripla_BP_3"/>
    <property type="match status" value="1"/>
</dbReference>
<dbReference type="Gene3D" id="3.40.50.2300">
    <property type="match status" value="2"/>
</dbReference>
<dbReference type="Pfam" id="PF00356">
    <property type="entry name" value="LacI"/>
    <property type="match status" value="1"/>
</dbReference>
<dbReference type="SUPFAM" id="SSF53822">
    <property type="entry name" value="Periplasmic binding protein-like I"/>
    <property type="match status" value="1"/>
</dbReference>
<dbReference type="InterPro" id="IPR010982">
    <property type="entry name" value="Lambda_DNA-bd_dom_sf"/>
</dbReference>
<keyword evidence="1" id="KW-0805">Transcription regulation</keyword>
<evidence type="ECO:0000313" key="6">
    <source>
        <dbReference type="EMBL" id="SMH44133.1"/>
    </source>
</evidence>
<dbReference type="EMBL" id="FXBM01000002">
    <property type="protein sequence ID" value="SMH44133.1"/>
    <property type="molecule type" value="Genomic_DNA"/>
</dbReference>
<gene>
    <name evidence="6" type="ORF">SAMN06295885_2302</name>
</gene>
<dbReference type="InterPro" id="IPR000843">
    <property type="entry name" value="HTH_LacI"/>
</dbReference>
<proteinExistence type="predicted"/>
<dbReference type="RefSeq" id="WP_165759603.1">
    <property type="nucleotide sequence ID" value="NZ_FXBM01000002.1"/>
</dbReference>
<dbReference type="InterPro" id="IPR001387">
    <property type="entry name" value="Cro/C1-type_HTH"/>
</dbReference>
<accession>A0A1X7P0Q7</accession>
<evidence type="ECO:0000256" key="1">
    <source>
        <dbReference type="ARBA" id="ARBA00023015"/>
    </source>
</evidence>
<dbReference type="PANTHER" id="PTHR30146">
    <property type="entry name" value="LACI-RELATED TRANSCRIPTIONAL REPRESSOR"/>
    <property type="match status" value="1"/>
</dbReference>
<evidence type="ECO:0000256" key="2">
    <source>
        <dbReference type="ARBA" id="ARBA00023125"/>
    </source>
</evidence>
<dbReference type="STRING" id="1891671.SAMN06295885_2302"/>
<evidence type="ECO:0000256" key="3">
    <source>
        <dbReference type="ARBA" id="ARBA00023163"/>
    </source>
</evidence>
<dbReference type="PROSITE" id="PS50932">
    <property type="entry name" value="HTH_LACI_2"/>
    <property type="match status" value="1"/>
</dbReference>
<feature type="domain" description="HTH cro/C1-type" evidence="5">
    <location>
        <begin position="6"/>
        <end position="48"/>
    </location>
</feature>
<dbReference type="InterPro" id="IPR028082">
    <property type="entry name" value="Peripla_BP_I"/>
</dbReference>
<dbReference type="SMART" id="SM00354">
    <property type="entry name" value="HTH_LACI"/>
    <property type="match status" value="1"/>
</dbReference>
<dbReference type="CDD" id="cd01392">
    <property type="entry name" value="HTH_LacI"/>
    <property type="match status" value="1"/>
</dbReference>
<organism evidence="6 7">
    <name type="scientific">Rathayibacter oskolensis</name>
    <dbReference type="NCBI Taxonomy" id="1891671"/>
    <lineage>
        <taxon>Bacteria</taxon>
        <taxon>Bacillati</taxon>
        <taxon>Actinomycetota</taxon>
        <taxon>Actinomycetes</taxon>
        <taxon>Micrococcales</taxon>
        <taxon>Microbacteriaceae</taxon>
        <taxon>Rathayibacter</taxon>
    </lineage>
</organism>
<dbReference type="GO" id="GO:0000976">
    <property type="term" value="F:transcription cis-regulatory region binding"/>
    <property type="evidence" value="ECO:0007669"/>
    <property type="project" value="TreeGrafter"/>
</dbReference>
<dbReference type="Proteomes" id="UP000193711">
    <property type="component" value="Unassembled WGS sequence"/>
</dbReference>
<keyword evidence="7" id="KW-1185">Reference proteome</keyword>
<dbReference type="InterPro" id="IPR046335">
    <property type="entry name" value="LacI/GalR-like_sensor"/>
</dbReference>
<name>A0A1X7P0Q7_9MICO</name>
<dbReference type="Gene3D" id="1.10.260.40">
    <property type="entry name" value="lambda repressor-like DNA-binding domains"/>
    <property type="match status" value="1"/>
</dbReference>